<sequence length="101" mass="10780">MASFVASFLSAPPLDAWFTTICMVSSNNCMQRFGSDTAPVLLSKTIGDSCTVEKKNRLDCGISATEKKSTNHVAGVVLAGGGVVEIINRGWHLKKGKKVIH</sequence>
<protein>
    <submittedName>
        <fullName evidence="1">Uncharacterized protein</fullName>
    </submittedName>
</protein>
<dbReference type="EMBL" id="JARAOO010000013">
    <property type="protein sequence ID" value="KAJ7946232.1"/>
    <property type="molecule type" value="Genomic_DNA"/>
</dbReference>
<comment type="caution">
    <text evidence="1">The sequence shown here is derived from an EMBL/GenBank/DDBJ whole genome shotgun (WGS) entry which is preliminary data.</text>
</comment>
<accession>A0AAD7KUX8</accession>
<gene>
    <name evidence="1" type="ORF">O6P43_031193</name>
</gene>
<organism evidence="1 2">
    <name type="scientific">Quillaja saponaria</name>
    <name type="common">Soap bark tree</name>
    <dbReference type="NCBI Taxonomy" id="32244"/>
    <lineage>
        <taxon>Eukaryota</taxon>
        <taxon>Viridiplantae</taxon>
        <taxon>Streptophyta</taxon>
        <taxon>Embryophyta</taxon>
        <taxon>Tracheophyta</taxon>
        <taxon>Spermatophyta</taxon>
        <taxon>Magnoliopsida</taxon>
        <taxon>eudicotyledons</taxon>
        <taxon>Gunneridae</taxon>
        <taxon>Pentapetalae</taxon>
        <taxon>rosids</taxon>
        <taxon>fabids</taxon>
        <taxon>Fabales</taxon>
        <taxon>Quillajaceae</taxon>
        <taxon>Quillaja</taxon>
    </lineage>
</organism>
<proteinExistence type="predicted"/>
<dbReference type="Proteomes" id="UP001163823">
    <property type="component" value="Chromosome 13"/>
</dbReference>
<dbReference type="AlphaFoldDB" id="A0AAD7KUX8"/>
<evidence type="ECO:0000313" key="2">
    <source>
        <dbReference type="Proteomes" id="UP001163823"/>
    </source>
</evidence>
<dbReference type="KEGG" id="qsa:O6P43_031193"/>
<reference evidence="1" key="1">
    <citation type="journal article" date="2023" name="Science">
        <title>Elucidation of the pathway for biosynthesis of saponin adjuvants from the soapbark tree.</title>
        <authorList>
            <person name="Reed J."/>
            <person name="Orme A."/>
            <person name="El-Demerdash A."/>
            <person name="Owen C."/>
            <person name="Martin L.B.B."/>
            <person name="Misra R.C."/>
            <person name="Kikuchi S."/>
            <person name="Rejzek M."/>
            <person name="Martin A.C."/>
            <person name="Harkess A."/>
            <person name="Leebens-Mack J."/>
            <person name="Louveau T."/>
            <person name="Stephenson M.J."/>
            <person name="Osbourn A."/>
        </authorList>
    </citation>
    <scope>NUCLEOTIDE SEQUENCE</scope>
    <source>
        <strain evidence="1">S10</strain>
    </source>
</reference>
<keyword evidence="2" id="KW-1185">Reference proteome</keyword>
<evidence type="ECO:0000313" key="1">
    <source>
        <dbReference type="EMBL" id="KAJ7946232.1"/>
    </source>
</evidence>
<name>A0AAD7KUX8_QUISA</name>